<reference evidence="2 3" key="1">
    <citation type="journal article" date="2013" name="Front. Microbiol.">
        <title>Comparative genomic analyses of the cyanobacterium, Lyngbya aestuarii BL J, a powerful hydrogen producer.</title>
        <authorList>
            <person name="Kothari A."/>
            <person name="Vaughn M."/>
            <person name="Garcia-Pichel F."/>
        </authorList>
    </citation>
    <scope>NUCLEOTIDE SEQUENCE [LARGE SCALE GENOMIC DNA]</scope>
    <source>
        <strain evidence="2 3">BL J</strain>
    </source>
</reference>
<dbReference type="AlphaFoldDB" id="U7QSB7"/>
<feature type="compositionally biased region" description="Polar residues" evidence="1">
    <location>
        <begin position="49"/>
        <end position="62"/>
    </location>
</feature>
<protein>
    <submittedName>
        <fullName evidence="2">Uncharacterized protein</fullName>
    </submittedName>
</protein>
<gene>
    <name evidence="2" type="ORF">M595_0718</name>
</gene>
<evidence type="ECO:0000313" key="3">
    <source>
        <dbReference type="Proteomes" id="UP000017127"/>
    </source>
</evidence>
<comment type="caution">
    <text evidence="2">The sequence shown here is derived from an EMBL/GenBank/DDBJ whole genome shotgun (WGS) entry which is preliminary data.</text>
</comment>
<dbReference type="EMBL" id="AUZM01000004">
    <property type="protein sequence ID" value="ERT09306.1"/>
    <property type="molecule type" value="Genomic_DNA"/>
</dbReference>
<evidence type="ECO:0000313" key="2">
    <source>
        <dbReference type="EMBL" id="ERT09306.1"/>
    </source>
</evidence>
<sequence>MPTMAVRAITKPITDNIVPSHTVNSQHGQVSLEKDKSTSLVFASEETKSTGVPQGSSRPPRG</sequence>
<dbReference type="Proteomes" id="UP000017127">
    <property type="component" value="Unassembled WGS sequence"/>
</dbReference>
<feature type="region of interest" description="Disordered" evidence="1">
    <location>
        <begin position="18"/>
        <end position="62"/>
    </location>
</feature>
<keyword evidence="3" id="KW-1185">Reference proteome</keyword>
<name>U7QSB7_9CYAN</name>
<evidence type="ECO:0000256" key="1">
    <source>
        <dbReference type="SAM" id="MobiDB-lite"/>
    </source>
</evidence>
<proteinExistence type="predicted"/>
<organism evidence="2 3">
    <name type="scientific">Lyngbya aestuarii BL J</name>
    <dbReference type="NCBI Taxonomy" id="1348334"/>
    <lineage>
        <taxon>Bacteria</taxon>
        <taxon>Bacillati</taxon>
        <taxon>Cyanobacteriota</taxon>
        <taxon>Cyanophyceae</taxon>
        <taxon>Oscillatoriophycideae</taxon>
        <taxon>Oscillatoriales</taxon>
        <taxon>Microcoleaceae</taxon>
        <taxon>Lyngbya</taxon>
    </lineage>
</organism>
<feature type="compositionally biased region" description="Polar residues" evidence="1">
    <location>
        <begin position="18"/>
        <end position="29"/>
    </location>
</feature>
<accession>U7QSB7</accession>